<dbReference type="GO" id="GO:0005634">
    <property type="term" value="C:nucleus"/>
    <property type="evidence" value="ECO:0007669"/>
    <property type="project" value="UniProtKB-SubCell"/>
</dbReference>
<evidence type="ECO:0000313" key="13">
    <source>
        <dbReference type="EMBL" id="PNF29353.1"/>
    </source>
</evidence>
<feature type="domain" description="DTW" evidence="12">
    <location>
        <begin position="41"/>
        <end position="330"/>
    </location>
</feature>
<organism evidence="13 14">
    <name type="scientific">Cryptotermes secundus</name>
    <dbReference type="NCBI Taxonomy" id="105785"/>
    <lineage>
        <taxon>Eukaryota</taxon>
        <taxon>Metazoa</taxon>
        <taxon>Ecdysozoa</taxon>
        <taxon>Arthropoda</taxon>
        <taxon>Hexapoda</taxon>
        <taxon>Insecta</taxon>
        <taxon>Pterygota</taxon>
        <taxon>Neoptera</taxon>
        <taxon>Polyneoptera</taxon>
        <taxon>Dictyoptera</taxon>
        <taxon>Blattodea</taxon>
        <taxon>Blattoidea</taxon>
        <taxon>Termitoidae</taxon>
        <taxon>Kalotermitidae</taxon>
        <taxon>Cryptotermitinae</taxon>
        <taxon>Cryptotermes</taxon>
    </lineage>
</organism>
<dbReference type="InterPro" id="IPR005636">
    <property type="entry name" value="DTW"/>
</dbReference>
<evidence type="ECO:0000256" key="8">
    <source>
        <dbReference type="ARBA" id="ARBA00038290"/>
    </source>
</evidence>
<protein>
    <recommendedName>
        <fullName evidence="9">tRNA-uridine aminocarboxypropyltransferase 1</fullName>
        <ecNumber evidence="2">2.5.1.25</ecNumber>
    </recommendedName>
    <alternativeName>
        <fullName evidence="10">DTW domain-containing protein 1</fullName>
    </alternativeName>
</protein>
<evidence type="ECO:0000256" key="10">
    <source>
        <dbReference type="ARBA" id="ARBA00042508"/>
    </source>
</evidence>
<dbReference type="OrthoDB" id="3173at2759"/>
<dbReference type="STRING" id="105785.A0A2J7QL91"/>
<keyword evidence="4" id="KW-0949">S-adenosyl-L-methionine</keyword>
<reference evidence="13 14" key="1">
    <citation type="submission" date="2017-12" db="EMBL/GenBank/DDBJ databases">
        <title>Hemimetabolous genomes reveal molecular basis of termite eusociality.</title>
        <authorList>
            <person name="Harrison M.C."/>
            <person name="Jongepier E."/>
            <person name="Robertson H.M."/>
            <person name="Arning N."/>
            <person name="Bitard-Feildel T."/>
            <person name="Chao H."/>
            <person name="Childers C.P."/>
            <person name="Dinh H."/>
            <person name="Doddapaneni H."/>
            <person name="Dugan S."/>
            <person name="Gowin J."/>
            <person name="Greiner C."/>
            <person name="Han Y."/>
            <person name="Hu H."/>
            <person name="Hughes D.S.T."/>
            <person name="Huylmans A.-K."/>
            <person name="Kemena C."/>
            <person name="Kremer L.P.M."/>
            <person name="Lee S.L."/>
            <person name="Lopez-Ezquerra A."/>
            <person name="Mallet L."/>
            <person name="Monroy-Kuhn J.M."/>
            <person name="Moser A."/>
            <person name="Murali S.C."/>
            <person name="Muzny D.M."/>
            <person name="Otani S."/>
            <person name="Piulachs M.-D."/>
            <person name="Poelchau M."/>
            <person name="Qu J."/>
            <person name="Schaub F."/>
            <person name="Wada-Katsumata A."/>
            <person name="Worley K.C."/>
            <person name="Xie Q."/>
            <person name="Ylla G."/>
            <person name="Poulsen M."/>
            <person name="Gibbs R.A."/>
            <person name="Schal C."/>
            <person name="Richards S."/>
            <person name="Belles X."/>
            <person name="Korb J."/>
            <person name="Bornberg-Bauer E."/>
        </authorList>
    </citation>
    <scope>NUCLEOTIDE SEQUENCE [LARGE SCALE GENOMIC DNA]</scope>
    <source>
        <tissue evidence="13">Whole body</tissue>
    </source>
</reference>
<dbReference type="AlphaFoldDB" id="A0A2J7QL91"/>
<keyword evidence="3" id="KW-0808">Transferase</keyword>
<comment type="subcellular location">
    <subcellularLocation>
        <location evidence="1">Nucleus</location>
    </subcellularLocation>
</comment>
<evidence type="ECO:0000313" key="14">
    <source>
        <dbReference type="Proteomes" id="UP000235965"/>
    </source>
</evidence>
<comment type="catalytic activity">
    <reaction evidence="11">
        <text>a uridine in tRNA + S-adenosyl-L-methionine = a 3-[(3S)-3-amino-3-carboxypropyl]uridine in tRNA + S-methyl-5'-thioadenosine + H(+)</text>
        <dbReference type="Rhea" id="RHEA:62432"/>
        <dbReference type="Rhea" id="RHEA-COMP:13339"/>
        <dbReference type="Rhea" id="RHEA-COMP:16092"/>
        <dbReference type="ChEBI" id="CHEBI:15378"/>
        <dbReference type="ChEBI" id="CHEBI:17509"/>
        <dbReference type="ChEBI" id="CHEBI:59789"/>
        <dbReference type="ChEBI" id="CHEBI:65315"/>
        <dbReference type="ChEBI" id="CHEBI:82930"/>
        <dbReference type="EC" id="2.5.1.25"/>
    </reaction>
</comment>
<evidence type="ECO:0000256" key="5">
    <source>
        <dbReference type="ARBA" id="ARBA00022694"/>
    </source>
</evidence>
<gene>
    <name evidence="13" type="ORF">B7P43_G07834</name>
</gene>
<dbReference type="EMBL" id="NEVH01013250">
    <property type="protein sequence ID" value="PNF29353.1"/>
    <property type="molecule type" value="Genomic_DNA"/>
</dbReference>
<dbReference type="InParanoid" id="A0A2J7QL91"/>
<evidence type="ECO:0000256" key="9">
    <source>
        <dbReference type="ARBA" id="ARBA00039242"/>
    </source>
</evidence>
<name>A0A2J7QL91_9NEOP</name>
<proteinExistence type="inferred from homology"/>
<dbReference type="EC" id="2.5.1.25" evidence="2"/>
<evidence type="ECO:0000256" key="11">
    <source>
        <dbReference type="ARBA" id="ARBA00048718"/>
    </source>
</evidence>
<dbReference type="Pfam" id="PF03942">
    <property type="entry name" value="DTW"/>
    <property type="match status" value="1"/>
</dbReference>
<evidence type="ECO:0000256" key="3">
    <source>
        <dbReference type="ARBA" id="ARBA00022679"/>
    </source>
</evidence>
<evidence type="ECO:0000256" key="1">
    <source>
        <dbReference type="ARBA" id="ARBA00004123"/>
    </source>
</evidence>
<keyword evidence="5" id="KW-0819">tRNA processing</keyword>
<dbReference type="PANTHER" id="PTHR15627">
    <property type="entry name" value="NATURAL KILLER CELL-SPECIFIC ANTIGEN KLIP1"/>
    <property type="match status" value="1"/>
</dbReference>
<evidence type="ECO:0000256" key="7">
    <source>
        <dbReference type="ARBA" id="ARBA00037050"/>
    </source>
</evidence>
<comment type="caution">
    <text evidence="13">The sequence shown here is derived from an EMBL/GenBank/DDBJ whole genome shotgun (WGS) entry which is preliminary data.</text>
</comment>
<sequence length="342" mass="39052">MEGRVNRCEGDDPFKDLKIENWEILEDISERQLCTKCNKSRKYFCYNCCIPVQNLQGHVPKVKLPITIDIIKHSREIDGKSTAIHAAVLAPDDVNIYTYPCIPDYGSDERVVLVFPGKDAITVENLFDSQWDMRVGSAEPRAKKLNIGTKFPVTKAVFIDSTWNQSRGIYKDQRVRDLPCIMLQSRISQFWRHQNGSPRWYLATIEAIHQFLVELHTVAWNRNGSHHHAETLAVQASKQKVPTCVQPSNNEEVPGRNSKPDTSAIDKINGVCGTSLEGGIMVQSSDLGCLENEHSKVNSNSECIGPYKGEYDNLLFFFCYMYSKIHKLYKHEDLRAYKRPLK</sequence>
<keyword evidence="6" id="KW-0539">Nucleus</keyword>
<accession>A0A2J7QL91</accession>
<dbReference type="SMART" id="SM01144">
    <property type="entry name" value="DTW"/>
    <property type="match status" value="1"/>
</dbReference>
<evidence type="ECO:0000259" key="12">
    <source>
        <dbReference type="SMART" id="SM01144"/>
    </source>
</evidence>
<evidence type="ECO:0000256" key="4">
    <source>
        <dbReference type="ARBA" id="ARBA00022691"/>
    </source>
</evidence>
<evidence type="ECO:0000256" key="2">
    <source>
        <dbReference type="ARBA" id="ARBA00012386"/>
    </source>
</evidence>
<dbReference type="InterPro" id="IPR051521">
    <property type="entry name" value="tRNA_Mod/Golgi_Maint"/>
</dbReference>
<dbReference type="PANTHER" id="PTHR15627:SF8">
    <property type="entry name" value="TRNA-URIDINE AMINOCARBOXYPROPYLTRANSFERASE 1"/>
    <property type="match status" value="1"/>
</dbReference>
<comment type="similarity">
    <text evidence="8">Belongs to the TDD superfamily. DTWD1 family.</text>
</comment>
<evidence type="ECO:0000256" key="6">
    <source>
        <dbReference type="ARBA" id="ARBA00023242"/>
    </source>
</evidence>
<comment type="function">
    <text evidence="7">Catalyzes the formation of 3-(3-amino-3-carboxypropyl)uridine (acp3U) at position 20 in the D-loop of several cytoplasmic tRNAs (acp3U(20)).</text>
</comment>
<dbReference type="Proteomes" id="UP000235965">
    <property type="component" value="Unassembled WGS sequence"/>
</dbReference>
<dbReference type="GO" id="GO:0006400">
    <property type="term" value="P:tRNA modification"/>
    <property type="evidence" value="ECO:0007669"/>
    <property type="project" value="TreeGrafter"/>
</dbReference>
<dbReference type="FunCoup" id="A0A2J7QL91">
    <property type="interactions" value="1249"/>
</dbReference>
<dbReference type="GO" id="GO:0016432">
    <property type="term" value="F:tRNA-uridine aminocarboxypropyltransferase activity"/>
    <property type="evidence" value="ECO:0007669"/>
    <property type="project" value="UniProtKB-EC"/>
</dbReference>
<keyword evidence="14" id="KW-1185">Reference proteome</keyword>